<reference evidence="1" key="1">
    <citation type="submission" date="2024-09" db="EMBL/GenBank/DDBJ databases">
        <authorList>
            <person name="Gagne-Thivierge C."/>
        </authorList>
    </citation>
    <scope>NUCLEOTIDE SEQUENCE</scope>
    <source>
        <strain evidence="1">SC310</strain>
    </source>
</reference>
<name>A0ACD5FPJ8_STAHY</name>
<sequence>MRTELEIFETILNIGEQDERIEAILLNGSRADPNSVKDKFQDYDIIFSTYYINEIIKQKDWYKQFGDILIMQEPDFRIDKKQYDIYTYLMQFQDMTRIDLRLMNPDYISSSMDDAYSKVLLDKTGEYQLFNFNKEYEMYVTKLATQNEFNKIVNEIYWVSTYVVKGIVRKDYMYAEHMISNPVKTAFIELLKQYILTFKFLKELNFGKVNQRITEHQEIKDILMKINCNNSLEAIKANINFIIEKTNELAIKISEKQGFKYNKAEYEAVKIYINNLTMK</sequence>
<proteinExistence type="predicted"/>
<dbReference type="Proteomes" id="UP001234913">
    <property type="component" value="Chromosome"/>
</dbReference>
<protein>
    <submittedName>
        <fullName evidence="1">Aminoglycoside 6-adenylyltransferase</fullName>
    </submittedName>
</protein>
<accession>A0ACD5FPJ8</accession>
<evidence type="ECO:0000313" key="2">
    <source>
        <dbReference type="Proteomes" id="UP001234913"/>
    </source>
</evidence>
<keyword evidence="2" id="KW-1185">Reference proteome</keyword>
<organism evidence="1 2">
    <name type="scientific">Staphylococcus hyicus</name>
    <dbReference type="NCBI Taxonomy" id="1284"/>
    <lineage>
        <taxon>Bacteria</taxon>
        <taxon>Bacillati</taxon>
        <taxon>Bacillota</taxon>
        <taxon>Bacilli</taxon>
        <taxon>Bacillales</taxon>
        <taxon>Staphylococcaceae</taxon>
        <taxon>Staphylococcus</taxon>
    </lineage>
</organism>
<evidence type="ECO:0000313" key="1">
    <source>
        <dbReference type="EMBL" id="XKR69938.1"/>
    </source>
</evidence>
<dbReference type="EMBL" id="CP171742">
    <property type="protein sequence ID" value="XKR69938.1"/>
    <property type="molecule type" value="Genomic_DNA"/>
</dbReference>
<gene>
    <name evidence="1" type="ORF">QUC96_003730</name>
</gene>